<comment type="caution">
    <text evidence="2">The sequence shown here is derived from an EMBL/GenBank/DDBJ whole genome shotgun (WGS) entry which is preliminary data.</text>
</comment>
<evidence type="ECO:0008006" key="4">
    <source>
        <dbReference type="Google" id="ProtNLM"/>
    </source>
</evidence>
<evidence type="ECO:0000313" key="3">
    <source>
        <dbReference type="Proteomes" id="UP001144256"/>
    </source>
</evidence>
<reference evidence="2" key="1">
    <citation type="submission" date="2022-06" db="EMBL/GenBank/DDBJ databases">
        <title>Vallitalea longa sp. nov., an anaerobic bacterium isolated from marine sediment.</title>
        <authorList>
            <person name="Hirano S."/>
            <person name="Terahara T."/>
            <person name="Mori K."/>
            <person name="Hamada M."/>
            <person name="Matsumoto R."/>
            <person name="Kobayashi T."/>
        </authorList>
    </citation>
    <scope>NUCLEOTIDE SEQUENCE</scope>
    <source>
        <strain evidence="2">SH18-1</strain>
    </source>
</reference>
<keyword evidence="1" id="KW-1133">Transmembrane helix</keyword>
<keyword evidence="3" id="KW-1185">Reference proteome</keyword>
<organism evidence="2 3">
    <name type="scientific">Vallitalea longa</name>
    <dbReference type="NCBI Taxonomy" id="2936439"/>
    <lineage>
        <taxon>Bacteria</taxon>
        <taxon>Bacillati</taxon>
        <taxon>Bacillota</taxon>
        <taxon>Clostridia</taxon>
        <taxon>Lachnospirales</taxon>
        <taxon>Vallitaleaceae</taxon>
        <taxon>Vallitalea</taxon>
    </lineage>
</organism>
<feature type="transmembrane region" description="Helical" evidence="1">
    <location>
        <begin position="9"/>
        <end position="29"/>
    </location>
</feature>
<dbReference type="AlphaFoldDB" id="A0A9W5YC58"/>
<sequence length="557" mass="65412">MMRNSSKKIAVMFAVIISIAIIFLVIYKLKDDSIETSNNLNVEYDNDKNNFTDTQEYKDYLSGIDDNNTVSTENKTDYSKIWFDLDKDNVNDYELEIADLIDDKPIDPILTNMSLVKHKYMNEYTYDLNLSEEYGKLKLTFHEVIDSGILYYVEYIPYNKKSKSLSFSIEASKADSISVTEGYYENHVIKYNIHDVTSSQNFNNIFNLVDGDKNHIMLGRVFLEKDIGETVKSVTKIKQDNSIIMDDKNTYRYVLPVKNGYSTKVNGMVALNNLINDKSVQFNLATLSALDLADVKYVWADGIYYDNPSTYKPSAKNDFYRTACGTHMRGCYWVLDQGSIFTTYGVSLMYTYADLYNDKNYIPTVPRSDWLYDDYKINGEFYDTRFNTDTISSFLHMQEVYPDEKIKEVLDEYFEFYIDFVDNNSFYLDGNIFIADYMDYDGNEIMPHCSLNHMLSEMTVMYRYHLLYQDDKLFDLAEKFLHSIMNTKDNWIKPNGDLYYCITKDGEYTRQDYKLVTLNDLDRAKYYLKLIYKEVPDDYMVIYNSKKDWAVKNGYKN</sequence>
<name>A0A9W5YC58_9FIRM</name>
<protein>
    <recommendedName>
        <fullName evidence="4">D-glucuronyl C5-epimerase C-terminal domain-containing protein</fullName>
    </recommendedName>
</protein>
<gene>
    <name evidence="2" type="ORF">SH1V18_23800</name>
</gene>
<evidence type="ECO:0000313" key="2">
    <source>
        <dbReference type="EMBL" id="GKX29900.1"/>
    </source>
</evidence>
<accession>A0A9W5YC58</accession>
<keyword evidence="1" id="KW-0812">Transmembrane</keyword>
<dbReference type="Proteomes" id="UP001144256">
    <property type="component" value="Unassembled WGS sequence"/>
</dbReference>
<proteinExistence type="predicted"/>
<keyword evidence="1" id="KW-0472">Membrane</keyword>
<dbReference type="RefSeq" id="WP_281815639.1">
    <property type="nucleotide sequence ID" value="NZ_BRLB01000006.1"/>
</dbReference>
<dbReference type="EMBL" id="BRLB01000006">
    <property type="protein sequence ID" value="GKX29900.1"/>
    <property type="molecule type" value="Genomic_DNA"/>
</dbReference>
<evidence type="ECO:0000256" key="1">
    <source>
        <dbReference type="SAM" id="Phobius"/>
    </source>
</evidence>